<dbReference type="Pfam" id="PF08530">
    <property type="entry name" value="PepX_C"/>
    <property type="match status" value="1"/>
</dbReference>
<evidence type="ECO:0000259" key="2">
    <source>
        <dbReference type="SMART" id="SM00939"/>
    </source>
</evidence>
<sequence length="598" mass="67449">MNTGQLQDLHKVDDKNVDYIFEENITIPLKCQPGVVRANVYRPKNNALPVPVLVTYGPYGKDIHYSNFHAQSFAEVPEEQKSPHSAWETPDPGYWTRRNYAIVRADEVGLGQSPGFMDTMSASTSECFKDVIEWAASQPWSTGKIGLLGISYYAGTQWRVAARQPKGLACIIPWEGMSDYYRDRCRHGGILSNTFIDFWWNRQVVSNQYGLPGRAARKWGPDTIEGDKSPEELERSRNDQRIDNVNNRFYDDQYYASREYDMQDIQLPLLSVGNWGGILLHLRGNVEGYLNAGSQHKFIRFITGRHDLPFYSSECVALQESFLEAFLKGNDPEGWSTGKVPRVGLVLRKGDVGYNDAEAEKAYTHRYETEWPIARTKYVKYFLTAAGELVPEPPQETDDSKLVSYEALGDIKTPKVVQFTTQPFEHETEFTGHFAAHLNVSATRSDGKADPMDLDLFLTVRHISEAGSEIFYTGTVGDPVPVSKGWLRTSLRAVNEKSPRHKPWHPHREYLSTDVDMLAPGQVYEVDVEIWPTNVVVQKGGKLVFEISSGDTQGAGLFEHNSPADRPEQVFGGINHVHFGDGRLNWLLAPEIPQAKVA</sequence>
<evidence type="ECO:0000313" key="3">
    <source>
        <dbReference type="EMBL" id="KAK3051030.1"/>
    </source>
</evidence>
<dbReference type="InterPro" id="IPR000383">
    <property type="entry name" value="Xaa-Pro-like_dom"/>
</dbReference>
<dbReference type="PANTHER" id="PTHR43056">
    <property type="entry name" value="PEPTIDASE S9 PROLYL OLIGOPEPTIDASE"/>
    <property type="match status" value="1"/>
</dbReference>
<dbReference type="InterPro" id="IPR050585">
    <property type="entry name" value="Xaa-Pro_dipeptidyl-ppase/CocE"/>
</dbReference>
<dbReference type="GO" id="GO:0008239">
    <property type="term" value="F:dipeptidyl-peptidase activity"/>
    <property type="evidence" value="ECO:0007669"/>
    <property type="project" value="InterPro"/>
</dbReference>
<gene>
    <name evidence="3" type="ORF">LTR09_007779</name>
</gene>
<reference evidence="3" key="1">
    <citation type="submission" date="2023-04" db="EMBL/GenBank/DDBJ databases">
        <title>Black Yeasts Isolated from many extreme environments.</title>
        <authorList>
            <person name="Coleine C."/>
            <person name="Stajich J.E."/>
            <person name="Selbmann L."/>
        </authorList>
    </citation>
    <scope>NUCLEOTIDE SEQUENCE</scope>
    <source>
        <strain evidence="3">CCFEE 5312</strain>
    </source>
</reference>
<dbReference type="Proteomes" id="UP001271007">
    <property type="component" value="Unassembled WGS sequence"/>
</dbReference>
<keyword evidence="4" id="KW-1185">Reference proteome</keyword>
<protein>
    <recommendedName>
        <fullName evidence="2">Xaa-Pro dipeptidyl-peptidase C-terminal domain-containing protein</fullName>
    </recommendedName>
</protein>
<proteinExistence type="predicted"/>
<name>A0AAJ0GAV6_9PEZI</name>
<dbReference type="InterPro" id="IPR029058">
    <property type="entry name" value="AB_hydrolase_fold"/>
</dbReference>
<dbReference type="NCBIfam" id="TIGR00976">
    <property type="entry name" value="CocE_NonD"/>
    <property type="match status" value="1"/>
</dbReference>
<dbReference type="AlphaFoldDB" id="A0AAJ0GAV6"/>
<dbReference type="Gene3D" id="3.40.50.1820">
    <property type="entry name" value="alpha/beta hydrolase"/>
    <property type="match status" value="1"/>
</dbReference>
<dbReference type="InterPro" id="IPR005674">
    <property type="entry name" value="CocE/Ser_esterase"/>
</dbReference>
<dbReference type="SUPFAM" id="SSF49785">
    <property type="entry name" value="Galactose-binding domain-like"/>
    <property type="match status" value="1"/>
</dbReference>
<comment type="caution">
    <text evidence="3">The sequence shown here is derived from an EMBL/GenBank/DDBJ whole genome shotgun (WGS) entry which is preliminary data.</text>
</comment>
<evidence type="ECO:0000313" key="4">
    <source>
        <dbReference type="Proteomes" id="UP001271007"/>
    </source>
</evidence>
<dbReference type="Pfam" id="PF02129">
    <property type="entry name" value="Peptidase_S15"/>
    <property type="match status" value="1"/>
</dbReference>
<dbReference type="PANTHER" id="PTHR43056:SF10">
    <property type="entry name" value="COCE_NOND FAMILY, PUTATIVE (AFU_ORTHOLOGUE AFUA_7G00600)-RELATED"/>
    <property type="match status" value="1"/>
</dbReference>
<evidence type="ECO:0000256" key="1">
    <source>
        <dbReference type="ARBA" id="ARBA00022801"/>
    </source>
</evidence>
<dbReference type="Gene3D" id="2.60.120.260">
    <property type="entry name" value="Galactose-binding domain-like"/>
    <property type="match status" value="1"/>
</dbReference>
<dbReference type="InterPro" id="IPR013736">
    <property type="entry name" value="Xaa-Pro_dipept_C"/>
</dbReference>
<dbReference type="SUPFAM" id="SSF53474">
    <property type="entry name" value="alpha/beta-Hydrolases"/>
    <property type="match status" value="1"/>
</dbReference>
<dbReference type="SMART" id="SM00939">
    <property type="entry name" value="PepX_C"/>
    <property type="match status" value="1"/>
</dbReference>
<feature type="domain" description="Xaa-Pro dipeptidyl-peptidase C-terminal" evidence="2">
    <location>
        <begin position="320"/>
        <end position="588"/>
    </location>
</feature>
<dbReference type="EMBL" id="JAWDJX010000028">
    <property type="protein sequence ID" value="KAK3051030.1"/>
    <property type="molecule type" value="Genomic_DNA"/>
</dbReference>
<keyword evidence="1" id="KW-0378">Hydrolase</keyword>
<accession>A0AAJ0GAV6</accession>
<dbReference type="InterPro" id="IPR008979">
    <property type="entry name" value="Galactose-bd-like_sf"/>
</dbReference>
<dbReference type="Gene3D" id="1.10.3020.20">
    <property type="match status" value="1"/>
</dbReference>
<organism evidence="3 4">
    <name type="scientific">Extremus antarcticus</name>
    <dbReference type="NCBI Taxonomy" id="702011"/>
    <lineage>
        <taxon>Eukaryota</taxon>
        <taxon>Fungi</taxon>
        <taxon>Dikarya</taxon>
        <taxon>Ascomycota</taxon>
        <taxon>Pezizomycotina</taxon>
        <taxon>Dothideomycetes</taxon>
        <taxon>Dothideomycetidae</taxon>
        <taxon>Mycosphaerellales</taxon>
        <taxon>Extremaceae</taxon>
        <taxon>Extremus</taxon>
    </lineage>
</organism>